<name>A0A1H9PVZ9_9EURY</name>
<dbReference type="EMBL" id="FOFD01000006">
    <property type="protein sequence ID" value="SER52005.1"/>
    <property type="molecule type" value="Genomic_DNA"/>
</dbReference>
<dbReference type="AlphaFoldDB" id="A0A1H9PVZ9"/>
<sequence length="244" mass="28453">MDLLAEKTLTALFKRGRCSTTDLKEMTGGKPRLIKHRIDEWLAPAGLVKQCGTRPHAGNDVRVFKLTTEGHRYVSDQWSDLAHYALREEVLDAAREMNKEMGLVRDLLDEIRDNQSDLEESVEAVEDEAEDERGNLKSEFGQWRERVKELEKENEELREKVKELGKRVEANEERSKKTKKIAEEAWAWTVGSWITNARDHDDGQQLPWMDVRGKIRSVVARNGPDEKRHEKVSRKFREWTWGED</sequence>
<evidence type="ECO:0000256" key="1">
    <source>
        <dbReference type="SAM" id="Coils"/>
    </source>
</evidence>
<accession>A0A1H9PVZ9</accession>
<gene>
    <name evidence="2" type="ORF">SAMN04489841_3988</name>
</gene>
<feature type="coiled-coil region" evidence="1">
    <location>
        <begin position="108"/>
        <end position="174"/>
    </location>
</feature>
<evidence type="ECO:0000313" key="3">
    <source>
        <dbReference type="Proteomes" id="UP000199114"/>
    </source>
</evidence>
<protein>
    <submittedName>
        <fullName evidence="2">Uncharacterized protein</fullName>
    </submittedName>
</protein>
<dbReference type="Proteomes" id="UP000199114">
    <property type="component" value="Unassembled WGS sequence"/>
</dbReference>
<keyword evidence="3" id="KW-1185">Reference proteome</keyword>
<proteinExistence type="predicted"/>
<reference evidence="3" key="1">
    <citation type="submission" date="2016-10" db="EMBL/GenBank/DDBJ databases">
        <authorList>
            <person name="Varghese N."/>
            <person name="Submissions S."/>
        </authorList>
    </citation>
    <scope>NUCLEOTIDE SEQUENCE [LARGE SCALE GENOMIC DNA]</scope>
    <source>
        <strain evidence="3">DSM 25055</strain>
    </source>
</reference>
<evidence type="ECO:0000313" key="2">
    <source>
        <dbReference type="EMBL" id="SER52005.1"/>
    </source>
</evidence>
<keyword evidence="1" id="KW-0175">Coiled coil</keyword>
<organism evidence="2 3">
    <name type="scientific">Natrinema salaciae</name>
    <dbReference type="NCBI Taxonomy" id="1186196"/>
    <lineage>
        <taxon>Archaea</taxon>
        <taxon>Methanobacteriati</taxon>
        <taxon>Methanobacteriota</taxon>
        <taxon>Stenosarchaea group</taxon>
        <taxon>Halobacteria</taxon>
        <taxon>Halobacteriales</taxon>
        <taxon>Natrialbaceae</taxon>
        <taxon>Natrinema</taxon>
    </lineage>
</organism>